<reference evidence="1 2" key="1">
    <citation type="journal article" date="2016" name="Nat. Commun.">
        <title>Extremotolerant tardigrade genome and improved radiotolerance of human cultured cells by tardigrade-unique protein.</title>
        <authorList>
            <person name="Hashimoto T."/>
            <person name="Horikawa D.D."/>
            <person name="Saito Y."/>
            <person name="Kuwahara H."/>
            <person name="Kozuka-Hata H."/>
            <person name="Shin-I T."/>
            <person name="Minakuchi Y."/>
            <person name="Ohishi K."/>
            <person name="Motoyama A."/>
            <person name="Aizu T."/>
            <person name="Enomoto A."/>
            <person name="Kondo K."/>
            <person name="Tanaka S."/>
            <person name="Hara Y."/>
            <person name="Koshikawa S."/>
            <person name="Sagara H."/>
            <person name="Miura T."/>
            <person name="Yokobori S."/>
            <person name="Miyagawa K."/>
            <person name="Suzuki Y."/>
            <person name="Kubo T."/>
            <person name="Oyama M."/>
            <person name="Kohara Y."/>
            <person name="Fujiyama A."/>
            <person name="Arakawa K."/>
            <person name="Katayama T."/>
            <person name="Toyoda A."/>
            <person name="Kunieda T."/>
        </authorList>
    </citation>
    <scope>NUCLEOTIDE SEQUENCE [LARGE SCALE GENOMIC DNA]</scope>
    <source>
        <strain evidence="1 2">YOKOZUNA-1</strain>
    </source>
</reference>
<dbReference type="Proteomes" id="UP000186922">
    <property type="component" value="Unassembled WGS sequence"/>
</dbReference>
<accession>A0A1D1W8U3</accession>
<dbReference type="EMBL" id="BDGG01000015">
    <property type="protein sequence ID" value="GAV07499.1"/>
    <property type="molecule type" value="Genomic_DNA"/>
</dbReference>
<sequence length="122" mass="13825">MHRRLPSKTTNSIRLKNVSPERLRRWRYLSGHTLESIFAAKFCEQIGQRMLTISCAKYSAAEALRAIDKDDVPLMEALMAGNHKETVALNPMLSPNNRPCGTVVRTARCTTHAPTLYDSRLR</sequence>
<evidence type="ECO:0000313" key="1">
    <source>
        <dbReference type="EMBL" id="GAV07499.1"/>
    </source>
</evidence>
<comment type="caution">
    <text evidence="1">The sequence shown here is derived from an EMBL/GenBank/DDBJ whole genome shotgun (WGS) entry which is preliminary data.</text>
</comment>
<dbReference type="AlphaFoldDB" id="A0A1D1W8U3"/>
<name>A0A1D1W8U3_RAMVA</name>
<organism evidence="1 2">
    <name type="scientific">Ramazzottius varieornatus</name>
    <name type="common">Water bear</name>
    <name type="synonym">Tardigrade</name>
    <dbReference type="NCBI Taxonomy" id="947166"/>
    <lineage>
        <taxon>Eukaryota</taxon>
        <taxon>Metazoa</taxon>
        <taxon>Ecdysozoa</taxon>
        <taxon>Tardigrada</taxon>
        <taxon>Eutardigrada</taxon>
        <taxon>Parachela</taxon>
        <taxon>Hypsibioidea</taxon>
        <taxon>Ramazzottiidae</taxon>
        <taxon>Ramazzottius</taxon>
    </lineage>
</organism>
<keyword evidence="2" id="KW-1185">Reference proteome</keyword>
<gene>
    <name evidence="1" type="primary">RvY_17326</name>
    <name evidence="1" type="synonym">RvY_17326.1</name>
    <name evidence="1" type="ORF">RvY_17326-1</name>
</gene>
<evidence type="ECO:0000313" key="2">
    <source>
        <dbReference type="Proteomes" id="UP000186922"/>
    </source>
</evidence>
<proteinExistence type="predicted"/>
<protein>
    <submittedName>
        <fullName evidence="1">Uncharacterized protein</fullName>
    </submittedName>
</protein>